<evidence type="ECO:0000256" key="2">
    <source>
        <dbReference type="ARBA" id="ARBA00010663"/>
    </source>
</evidence>
<dbReference type="FunCoup" id="A0A6P7F430">
    <property type="interactions" value="49"/>
</dbReference>
<dbReference type="AlphaFoldDB" id="A0A6P7F430"/>
<keyword evidence="5 13" id="KW-1133">Transmembrane helix</keyword>
<feature type="transmembrane region" description="Helical" evidence="13">
    <location>
        <begin position="270"/>
        <end position="295"/>
    </location>
</feature>
<dbReference type="PRINTS" id="PR01565">
    <property type="entry name" value="NEUROMEDINUR"/>
</dbReference>
<dbReference type="GO" id="GO:0001607">
    <property type="term" value="F:neuromedin U receptor activity"/>
    <property type="evidence" value="ECO:0007669"/>
    <property type="project" value="InterPro"/>
</dbReference>
<comment type="similarity">
    <text evidence="2 12">Belongs to the G-protein coupled receptor 1 family.</text>
</comment>
<evidence type="ECO:0000256" key="12">
    <source>
        <dbReference type="RuleBase" id="RU000688"/>
    </source>
</evidence>
<keyword evidence="6 12" id="KW-0297">G-protein coupled receptor</keyword>
<keyword evidence="10" id="KW-0325">Glycoprotein</keyword>
<keyword evidence="9 12" id="KW-0675">Receptor</keyword>
<dbReference type="InterPro" id="IPR005390">
    <property type="entry name" value="NeuromedU_rcpt"/>
</dbReference>
<accession>A0A6P7F430</accession>
<dbReference type="OrthoDB" id="5950040at2759"/>
<dbReference type="PROSITE" id="PS00237">
    <property type="entry name" value="G_PROTEIN_RECEP_F1_1"/>
    <property type="match status" value="1"/>
</dbReference>
<dbReference type="RefSeq" id="XP_028128598.1">
    <property type="nucleotide sequence ID" value="XM_028272797.1"/>
</dbReference>
<evidence type="ECO:0000313" key="15">
    <source>
        <dbReference type="RefSeq" id="XP_028128598.1"/>
    </source>
</evidence>
<dbReference type="PANTHER" id="PTHR24243">
    <property type="entry name" value="G-PROTEIN COUPLED RECEPTOR"/>
    <property type="match status" value="1"/>
</dbReference>
<protein>
    <submittedName>
        <fullName evidence="15">Pyrokinin-1 receptor-like isoform X1</fullName>
    </submittedName>
</protein>
<feature type="domain" description="G-protein coupled receptors family 1 profile" evidence="14">
    <location>
        <begin position="37"/>
        <end position="296"/>
    </location>
</feature>
<comment type="subcellular location">
    <subcellularLocation>
        <location evidence="1">Cell membrane</location>
        <topology evidence="1">Multi-pass membrane protein</topology>
    </subcellularLocation>
</comment>
<dbReference type="KEGG" id="dvv:114324893"/>
<feature type="transmembrane region" description="Helical" evidence="13">
    <location>
        <begin position="230"/>
        <end position="250"/>
    </location>
</feature>
<evidence type="ECO:0000256" key="13">
    <source>
        <dbReference type="SAM" id="Phobius"/>
    </source>
</evidence>
<keyword evidence="4 12" id="KW-0812">Transmembrane</keyword>
<feature type="transmembrane region" description="Helical" evidence="13">
    <location>
        <begin position="57"/>
        <end position="82"/>
    </location>
</feature>
<dbReference type="InParanoid" id="A0A6P7F430"/>
<evidence type="ECO:0000256" key="8">
    <source>
        <dbReference type="ARBA" id="ARBA00023157"/>
    </source>
</evidence>
<evidence type="ECO:0000259" key="14">
    <source>
        <dbReference type="PROSITE" id="PS50262"/>
    </source>
</evidence>
<evidence type="ECO:0000256" key="3">
    <source>
        <dbReference type="ARBA" id="ARBA00022475"/>
    </source>
</evidence>
<evidence type="ECO:0000256" key="11">
    <source>
        <dbReference type="ARBA" id="ARBA00023224"/>
    </source>
</evidence>
<organism evidence="15">
    <name type="scientific">Diabrotica virgifera virgifera</name>
    <name type="common">western corn rootworm</name>
    <dbReference type="NCBI Taxonomy" id="50390"/>
    <lineage>
        <taxon>Eukaryota</taxon>
        <taxon>Metazoa</taxon>
        <taxon>Ecdysozoa</taxon>
        <taxon>Arthropoda</taxon>
        <taxon>Hexapoda</taxon>
        <taxon>Insecta</taxon>
        <taxon>Pterygota</taxon>
        <taxon>Neoptera</taxon>
        <taxon>Endopterygota</taxon>
        <taxon>Coleoptera</taxon>
        <taxon>Polyphaga</taxon>
        <taxon>Cucujiformia</taxon>
        <taxon>Chrysomeloidea</taxon>
        <taxon>Chrysomelidae</taxon>
        <taxon>Galerucinae</taxon>
        <taxon>Diabroticina</taxon>
        <taxon>Diabroticites</taxon>
        <taxon>Diabrotica</taxon>
    </lineage>
</organism>
<dbReference type="SUPFAM" id="SSF81321">
    <property type="entry name" value="Family A G protein-coupled receptor-like"/>
    <property type="match status" value="1"/>
</dbReference>
<sequence length="433" mass="49206">MDEECSEEIFGPSRDSLYVVIPLTVLYIIIFLTGSTGNVSTCIVIAKNKSMHTATNYYLFSLAISDQLLLLTGVPQEIYFFWSRYPYIFGSNFCFVRGLFNETSSNATVLIITAFTVERYLAICHPFLSHTMSNLSRAIKLIFIIWLVAISLAIPQVLPLKVVGKCPMCVMQDPIINYNFELSTLLFFVMPMTVITVLYILIGLKLKSSSTVERRISVNNRVIRKSSRKVIKMLVAVVVTFFICWAPFHIQRLYAIYNTTIPTKETRDMYIQIYGIITYISGTLFYTSATINPILYNIMSAKFRDAFKSQIERYKGEGLSLAQPLICFERFRQLALDSYSTFNFLKETFASCCFRSSHKLKLKRSMSVVSKSLTRCHDSSDSGSHDNSVQSVTLTILTINKNYLDSSTCLGEKSRKANIYQDATTPMLGNSHR</sequence>
<evidence type="ECO:0000256" key="5">
    <source>
        <dbReference type="ARBA" id="ARBA00022989"/>
    </source>
</evidence>
<dbReference type="PRINTS" id="PR00237">
    <property type="entry name" value="GPCRRHODOPSN"/>
</dbReference>
<feature type="transmembrane region" description="Helical" evidence="13">
    <location>
        <begin position="20"/>
        <end position="45"/>
    </location>
</feature>
<reference evidence="15" key="1">
    <citation type="submission" date="2025-08" db="UniProtKB">
        <authorList>
            <consortium name="RefSeq"/>
        </authorList>
    </citation>
    <scope>IDENTIFICATION</scope>
    <source>
        <tissue evidence="15">Whole insect</tissue>
    </source>
</reference>
<proteinExistence type="inferred from homology"/>
<dbReference type="PANTHER" id="PTHR24243:SF208">
    <property type="entry name" value="PYROKININ-1 RECEPTOR"/>
    <property type="match status" value="1"/>
</dbReference>
<gene>
    <name evidence="15" type="primary">LOC114324893</name>
</gene>
<keyword evidence="3" id="KW-1003">Cell membrane</keyword>
<keyword evidence="7 13" id="KW-0472">Membrane</keyword>
<evidence type="ECO:0000256" key="7">
    <source>
        <dbReference type="ARBA" id="ARBA00023136"/>
    </source>
</evidence>
<dbReference type="Pfam" id="PF00001">
    <property type="entry name" value="7tm_1"/>
    <property type="match status" value="1"/>
</dbReference>
<dbReference type="InterPro" id="IPR017452">
    <property type="entry name" value="GPCR_Rhodpsn_7TM"/>
</dbReference>
<dbReference type="PROSITE" id="PS50262">
    <property type="entry name" value="G_PROTEIN_RECEP_F1_2"/>
    <property type="match status" value="1"/>
</dbReference>
<dbReference type="GO" id="GO:0005886">
    <property type="term" value="C:plasma membrane"/>
    <property type="evidence" value="ECO:0007669"/>
    <property type="project" value="UniProtKB-SubCell"/>
</dbReference>
<feature type="transmembrane region" description="Helical" evidence="13">
    <location>
        <begin position="182"/>
        <end position="204"/>
    </location>
</feature>
<evidence type="ECO:0000256" key="4">
    <source>
        <dbReference type="ARBA" id="ARBA00022692"/>
    </source>
</evidence>
<dbReference type="InterPro" id="IPR000276">
    <property type="entry name" value="GPCR_Rhodpsn"/>
</dbReference>
<feature type="transmembrane region" description="Helical" evidence="13">
    <location>
        <begin position="141"/>
        <end position="162"/>
    </location>
</feature>
<evidence type="ECO:0000256" key="6">
    <source>
        <dbReference type="ARBA" id="ARBA00023040"/>
    </source>
</evidence>
<evidence type="ECO:0000256" key="1">
    <source>
        <dbReference type="ARBA" id="ARBA00004651"/>
    </source>
</evidence>
<dbReference type="Gene3D" id="1.20.1070.10">
    <property type="entry name" value="Rhodopsin 7-helix transmembrane proteins"/>
    <property type="match status" value="1"/>
</dbReference>
<keyword evidence="8" id="KW-1015">Disulfide bond</keyword>
<keyword evidence="11 12" id="KW-0807">Transducer</keyword>
<evidence type="ECO:0000256" key="9">
    <source>
        <dbReference type="ARBA" id="ARBA00023170"/>
    </source>
</evidence>
<name>A0A6P7F430_DIAVI</name>
<evidence type="ECO:0000256" key="10">
    <source>
        <dbReference type="ARBA" id="ARBA00023180"/>
    </source>
</evidence>